<evidence type="ECO:0000256" key="1">
    <source>
        <dbReference type="SAM" id="Phobius"/>
    </source>
</evidence>
<feature type="transmembrane region" description="Helical" evidence="1">
    <location>
        <begin position="61"/>
        <end position="82"/>
    </location>
</feature>
<feature type="transmembrane region" description="Helical" evidence="1">
    <location>
        <begin position="15"/>
        <end position="35"/>
    </location>
</feature>
<proteinExistence type="predicted"/>
<keyword evidence="1" id="KW-0472">Membrane</keyword>
<comment type="caution">
    <text evidence="2">The sequence shown here is derived from an EMBL/GenBank/DDBJ whole genome shotgun (WGS) entry which is preliminary data.</text>
</comment>
<name>A0A0F8ZPC8_9ZZZZ</name>
<organism evidence="2">
    <name type="scientific">marine sediment metagenome</name>
    <dbReference type="NCBI Taxonomy" id="412755"/>
    <lineage>
        <taxon>unclassified sequences</taxon>
        <taxon>metagenomes</taxon>
        <taxon>ecological metagenomes</taxon>
    </lineage>
</organism>
<sequence length="172" mass="19091">MENINKFYEKFPGSYLAYTLFIFSVIFLTIAAILYSNADSTFSLLTTYISDLGAASRDSSLVFAAGMIITSPLRVVFGLYLLKYLEIRDSDSKTLKNTAVAMIIGALGSIALASFPHDVFRIGYMLGSLVYFVSVVIIQINISKLEMRINNMPKYLPALGILVVVSYMMFLT</sequence>
<reference evidence="2" key="1">
    <citation type="journal article" date="2015" name="Nature">
        <title>Complex archaea that bridge the gap between prokaryotes and eukaryotes.</title>
        <authorList>
            <person name="Spang A."/>
            <person name="Saw J.H."/>
            <person name="Jorgensen S.L."/>
            <person name="Zaremba-Niedzwiedzka K."/>
            <person name="Martijn J."/>
            <person name="Lind A.E."/>
            <person name="van Eijk R."/>
            <person name="Schleper C."/>
            <person name="Guy L."/>
            <person name="Ettema T.J."/>
        </authorList>
    </citation>
    <scope>NUCLEOTIDE SEQUENCE</scope>
</reference>
<evidence type="ECO:0008006" key="3">
    <source>
        <dbReference type="Google" id="ProtNLM"/>
    </source>
</evidence>
<dbReference type="AlphaFoldDB" id="A0A0F8ZPC8"/>
<gene>
    <name evidence="2" type="ORF">LCGC14_2670150</name>
</gene>
<dbReference type="EMBL" id="LAZR01046795">
    <property type="protein sequence ID" value="KKK95703.1"/>
    <property type="molecule type" value="Genomic_DNA"/>
</dbReference>
<feature type="transmembrane region" description="Helical" evidence="1">
    <location>
        <begin position="94"/>
        <end position="116"/>
    </location>
</feature>
<dbReference type="Pfam" id="PF06197">
    <property type="entry name" value="DUF998"/>
    <property type="match status" value="1"/>
</dbReference>
<feature type="transmembrane region" description="Helical" evidence="1">
    <location>
        <begin position="122"/>
        <end position="142"/>
    </location>
</feature>
<keyword evidence="1" id="KW-0812">Transmembrane</keyword>
<feature type="non-terminal residue" evidence="2">
    <location>
        <position position="172"/>
    </location>
</feature>
<keyword evidence="1" id="KW-1133">Transmembrane helix</keyword>
<protein>
    <recommendedName>
        <fullName evidence="3">DUF998 domain-containing protein</fullName>
    </recommendedName>
</protein>
<dbReference type="InterPro" id="IPR009339">
    <property type="entry name" value="DUF998"/>
</dbReference>
<accession>A0A0F8ZPC8</accession>
<feature type="transmembrane region" description="Helical" evidence="1">
    <location>
        <begin position="154"/>
        <end position="171"/>
    </location>
</feature>
<evidence type="ECO:0000313" key="2">
    <source>
        <dbReference type="EMBL" id="KKK95703.1"/>
    </source>
</evidence>